<evidence type="ECO:0000313" key="1">
    <source>
        <dbReference type="EMBL" id="KAI5684125.1"/>
    </source>
</evidence>
<sequence>MSYDKEDTDNIENDVLEESHVLLIITTVQLKENEKDNNYAEWAKAMRNSREGELGTATVGASYRAQRTELSGNGREWTNAGGNGREWANAATTGLHGGSSGTSSINDGHASGDSSNGSNKFGNFPNLSHEQWSKLLTLLDNSNPAQTDVLSAMETLWILDSGCSHHMTGRKDFLKI</sequence>
<reference evidence="2" key="1">
    <citation type="journal article" date="2023" name="Nat. Plants">
        <title>Single-cell RNA sequencing provides a high-resolution roadmap for understanding the multicellular compartmentation of specialized metabolism.</title>
        <authorList>
            <person name="Sun S."/>
            <person name="Shen X."/>
            <person name="Li Y."/>
            <person name="Li Y."/>
            <person name="Wang S."/>
            <person name="Li R."/>
            <person name="Zhang H."/>
            <person name="Shen G."/>
            <person name="Guo B."/>
            <person name="Wei J."/>
            <person name="Xu J."/>
            <person name="St-Pierre B."/>
            <person name="Chen S."/>
            <person name="Sun C."/>
        </authorList>
    </citation>
    <scope>NUCLEOTIDE SEQUENCE [LARGE SCALE GENOMIC DNA]</scope>
</reference>
<comment type="caution">
    <text evidence="1">The sequence shown here is derived from an EMBL/GenBank/DDBJ whole genome shotgun (WGS) entry which is preliminary data.</text>
</comment>
<organism evidence="1 2">
    <name type="scientific">Catharanthus roseus</name>
    <name type="common">Madagascar periwinkle</name>
    <name type="synonym">Vinca rosea</name>
    <dbReference type="NCBI Taxonomy" id="4058"/>
    <lineage>
        <taxon>Eukaryota</taxon>
        <taxon>Viridiplantae</taxon>
        <taxon>Streptophyta</taxon>
        <taxon>Embryophyta</taxon>
        <taxon>Tracheophyta</taxon>
        <taxon>Spermatophyta</taxon>
        <taxon>Magnoliopsida</taxon>
        <taxon>eudicotyledons</taxon>
        <taxon>Gunneridae</taxon>
        <taxon>Pentapetalae</taxon>
        <taxon>asterids</taxon>
        <taxon>lamiids</taxon>
        <taxon>Gentianales</taxon>
        <taxon>Apocynaceae</taxon>
        <taxon>Rauvolfioideae</taxon>
        <taxon>Vinceae</taxon>
        <taxon>Catharanthinae</taxon>
        <taxon>Catharanthus</taxon>
    </lineage>
</organism>
<name>A0ACC0CGQ7_CATRO</name>
<keyword evidence="2" id="KW-1185">Reference proteome</keyword>
<evidence type="ECO:0000313" key="2">
    <source>
        <dbReference type="Proteomes" id="UP001060085"/>
    </source>
</evidence>
<dbReference type="Proteomes" id="UP001060085">
    <property type="component" value="Linkage Group LG01"/>
</dbReference>
<accession>A0ACC0CGQ7</accession>
<gene>
    <name evidence="1" type="ORF">M9H77_05353</name>
</gene>
<dbReference type="EMBL" id="CM044701">
    <property type="protein sequence ID" value="KAI5684125.1"/>
    <property type="molecule type" value="Genomic_DNA"/>
</dbReference>
<proteinExistence type="predicted"/>
<protein>
    <submittedName>
        <fullName evidence="1">Uncharacterized protein</fullName>
    </submittedName>
</protein>